<keyword evidence="3 9" id="KW-0217">Developmental protein</keyword>
<accession>A0A9K3DU39</accession>
<evidence type="ECO:0000313" key="10">
    <source>
        <dbReference type="EMBL" id="KAF5760298.1"/>
    </source>
</evidence>
<keyword evidence="8 9" id="KW-0339">Growth factor</keyword>
<dbReference type="PANTHER" id="PTHR33285">
    <property type="entry name" value="PHYTOSULFOKINES 3"/>
    <property type="match status" value="1"/>
</dbReference>
<comment type="PTM">
    <text evidence="9">Sulfation is important for activity and for the binding to a putative membrane receptor.</text>
</comment>
<comment type="function">
    <text evidence="9">Promotes plant cell differentiation, organogenesis and somatic embryogenesis as well as cell proliferation.</text>
</comment>
<gene>
    <name evidence="10" type="ORF">HanXRQr2_Chr16g0751801</name>
</gene>
<comment type="similarity">
    <text evidence="2 9">Belongs to the phytosulfokine family.</text>
</comment>
<dbReference type="PANTHER" id="PTHR33285:SF55">
    <property type="entry name" value="PHYTOSULFOKINES 3"/>
    <property type="match status" value="1"/>
</dbReference>
<keyword evidence="5 9" id="KW-0765">Sulfation</keyword>
<dbReference type="EMBL" id="MNCJ02000331">
    <property type="protein sequence ID" value="KAF5760298.1"/>
    <property type="molecule type" value="Genomic_DNA"/>
</dbReference>
<comment type="PTM">
    <text evidence="9">PSK-alpha is produced by endopeptidase digestion. PSK-beta is produced from PSK-alpha by exopeptidase digestion.</text>
</comment>
<sequence length="99" mass="11186">MHTSHPIPRPNKESNMSKAIRITTLCMLAILLLSMISFTVARPIPTFKDVTPVETHHTEEEMAKANAIENCSGPGEEECLMRRTLAAHLDYIYTKKHQP</sequence>
<dbReference type="InterPro" id="IPR009438">
    <property type="entry name" value="Phytosulfokine"/>
</dbReference>
<dbReference type="GO" id="GO:0008283">
    <property type="term" value="P:cell population proliferation"/>
    <property type="evidence" value="ECO:0007669"/>
    <property type="project" value="UniProtKB-UniRule"/>
</dbReference>
<dbReference type="GO" id="GO:0008083">
    <property type="term" value="F:growth factor activity"/>
    <property type="evidence" value="ECO:0007669"/>
    <property type="project" value="UniProtKB-UniRule"/>
</dbReference>
<comment type="caution">
    <text evidence="10">The sequence shown here is derived from an EMBL/GenBank/DDBJ whole genome shotgun (WGS) entry which is preliminary data.</text>
</comment>
<name>A0A9K3DU39_HELAN</name>
<evidence type="ECO:0000256" key="4">
    <source>
        <dbReference type="ARBA" id="ARBA00022525"/>
    </source>
</evidence>
<evidence type="ECO:0000256" key="3">
    <source>
        <dbReference type="ARBA" id="ARBA00022473"/>
    </source>
</evidence>
<dbReference type="Gramene" id="mRNA:HanXRQr2_Chr16g0751801">
    <property type="protein sequence ID" value="mRNA:HanXRQr2_Chr16g0751801"/>
    <property type="gene ID" value="HanXRQr2_Chr16g0751801"/>
</dbReference>
<dbReference type="Pfam" id="PF06404">
    <property type="entry name" value="PSK"/>
    <property type="match status" value="1"/>
</dbReference>
<keyword evidence="7 9" id="KW-0221">Differentiation</keyword>
<dbReference type="GO" id="GO:0030154">
    <property type="term" value="P:cell differentiation"/>
    <property type="evidence" value="ECO:0007669"/>
    <property type="project" value="UniProtKB-UniRule"/>
</dbReference>
<dbReference type="AlphaFoldDB" id="A0A9K3DU39"/>
<evidence type="ECO:0000256" key="2">
    <source>
        <dbReference type="ARBA" id="ARBA00010781"/>
    </source>
</evidence>
<evidence type="ECO:0000256" key="1">
    <source>
        <dbReference type="ARBA" id="ARBA00004613"/>
    </source>
</evidence>
<organism evidence="10 11">
    <name type="scientific">Helianthus annuus</name>
    <name type="common">Common sunflower</name>
    <dbReference type="NCBI Taxonomy" id="4232"/>
    <lineage>
        <taxon>Eukaryota</taxon>
        <taxon>Viridiplantae</taxon>
        <taxon>Streptophyta</taxon>
        <taxon>Embryophyta</taxon>
        <taxon>Tracheophyta</taxon>
        <taxon>Spermatophyta</taxon>
        <taxon>Magnoliopsida</taxon>
        <taxon>eudicotyledons</taxon>
        <taxon>Gunneridae</taxon>
        <taxon>Pentapetalae</taxon>
        <taxon>asterids</taxon>
        <taxon>campanulids</taxon>
        <taxon>Asterales</taxon>
        <taxon>Asteraceae</taxon>
        <taxon>Asteroideae</taxon>
        <taxon>Heliantheae alliance</taxon>
        <taxon>Heliantheae</taxon>
        <taxon>Helianthus</taxon>
    </lineage>
</organism>
<keyword evidence="11" id="KW-1185">Reference proteome</keyword>
<reference evidence="10" key="2">
    <citation type="submission" date="2020-06" db="EMBL/GenBank/DDBJ databases">
        <title>Helianthus annuus Genome sequencing and assembly Release 2.</title>
        <authorList>
            <person name="Gouzy J."/>
            <person name="Langlade N."/>
            <person name="Munos S."/>
        </authorList>
    </citation>
    <scope>NUCLEOTIDE SEQUENCE</scope>
    <source>
        <tissue evidence="10">Leaves</tissue>
    </source>
</reference>
<dbReference type="GO" id="GO:0005576">
    <property type="term" value="C:extracellular region"/>
    <property type="evidence" value="ECO:0007669"/>
    <property type="project" value="UniProtKB-SubCell"/>
</dbReference>
<keyword evidence="4 9" id="KW-0964">Secreted</keyword>
<evidence type="ECO:0000256" key="8">
    <source>
        <dbReference type="ARBA" id="ARBA00023030"/>
    </source>
</evidence>
<comment type="subcellular location">
    <subcellularLocation>
        <location evidence="1 9">Secreted</location>
    </subcellularLocation>
</comment>
<reference evidence="10" key="1">
    <citation type="journal article" date="2017" name="Nature">
        <title>The sunflower genome provides insights into oil metabolism, flowering and Asterid evolution.</title>
        <authorList>
            <person name="Badouin H."/>
            <person name="Gouzy J."/>
            <person name="Grassa C.J."/>
            <person name="Murat F."/>
            <person name="Staton S.E."/>
            <person name="Cottret L."/>
            <person name="Lelandais-Briere C."/>
            <person name="Owens G.L."/>
            <person name="Carrere S."/>
            <person name="Mayjonade B."/>
            <person name="Legrand L."/>
            <person name="Gill N."/>
            <person name="Kane N.C."/>
            <person name="Bowers J.E."/>
            <person name="Hubner S."/>
            <person name="Bellec A."/>
            <person name="Berard A."/>
            <person name="Berges H."/>
            <person name="Blanchet N."/>
            <person name="Boniface M.C."/>
            <person name="Brunel D."/>
            <person name="Catrice O."/>
            <person name="Chaidir N."/>
            <person name="Claudel C."/>
            <person name="Donnadieu C."/>
            <person name="Faraut T."/>
            <person name="Fievet G."/>
            <person name="Helmstetter N."/>
            <person name="King M."/>
            <person name="Knapp S.J."/>
            <person name="Lai Z."/>
            <person name="Le Paslier M.C."/>
            <person name="Lippi Y."/>
            <person name="Lorenzon L."/>
            <person name="Mandel J.R."/>
            <person name="Marage G."/>
            <person name="Marchand G."/>
            <person name="Marquand E."/>
            <person name="Bret-Mestries E."/>
            <person name="Morien E."/>
            <person name="Nambeesan S."/>
            <person name="Nguyen T."/>
            <person name="Pegot-Espagnet P."/>
            <person name="Pouilly N."/>
            <person name="Raftis F."/>
            <person name="Sallet E."/>
            <person name="Schiex T."/>
            <person name="Thomas J."/>
            <person name="Vandecasteele C."/>
            <person name="Vares D."/>
            <person name="Vear F."/>
            <person name="Vautrin S."/>
            <person name="Crespi M."/>
            <person name="Mangin B."/>
            <person name="Burke J.M."/>
            <person name="Salse J."/>
            <person name="Munos S."/>
            <person name="Vincourt P."/>
            <person name="Rieseberg L.H."/>
            <person name="Langlade N.B."/>
        </authorList>
    </citation>
    <scope>NUCLEOTIDE SEQUENCE</scope>
    <source>
        <tissue evidence="10">Leaves</tissue>
    </source>
</reference>
<keyword evidence="6 9" id="KW-0732">Signal</keyword>
<proteinExistence type="inferred from homology"/>
<evidence type="ECO:0000256" key="5">
    <source>
        <dbReference type="ARBA" id="ARBA00022641"/>
    </source>
</evidence>
<evidence type="ECO:0000313" key="11">
    <source>
        <dbReference type="Proteomes" id="UP000215914"/>
    </source>
</evidence>
<evidence type="ECO:0000256" key="9">
    <source>
        <dbReference type="RuleBase" id="RU368031"/>
    </source>
</evidence>
<evidence type="ECO:0000256" key="7">
    <source>
        <dbReference type="ARBA" id="ARBA00022782"/>
    </source>
</evidence>
<evidence type="ECO:0000256" key="6">
    <source>
        <dbReference type="ARBA" id="ARBA00022729"/>
    </source>
</evidence>
<dbReference type="Proteomes" id="UP000215914">
    <property type="component" value="Unassembled WGS sequence"/>
</dbReference>
<protein>
    <recommendedName>
        <fullName evidence="9">Phytosulfokine</fullName>
    </recommendedName>
    <component>
        <recommendedName>
            <fullName evidence="9">Phytosulfokine-alpha</fullName>
            <shortName evidence="9">PSK-alpha</shortName>
            <shortName evidence="9">Phytosulfokine-a</shortName>
        </recommendedName>
    </component>
    <component>
        <recommendedName>
            <fullName evidence="9">Phytosulfokine-beta</fullName>
            <shortName evidence="9">PSK-beta</shortName>
            <shortName evidence="9">Phytosulfokine-b</shortName>
        </recommendedName>
    </component>
</protein>